<feature type="transmembrane region" description="Helical" evidence="1">
    <location>
        <begin position="6"/>
        <end position="26"/>
    </location>
</feature>
<keyword evidence="4" id="KW-1185">Reference proteome</keyword>
<dbReference type="EMBL" id="JABBMI010000060">
    <property type="protein sequence ID" value="NMK54546.1"/>
    <property type="molecule type" value="Genomic_DNA"/>
</dbReference>
<evidence type="ECO:0000313" key="2">
    <source>
        <dbReference type="EMBL" id="NMK54546.1"/>
    </source>
</evidence>
<dbReference type="AlphaFoldDB" id="A0A7X9ZLT7"/>
<reference evidence="4 5" key="1">
    <citation type="submission" date="2020-04" db="EMBL/GenBank/DDBJ databases">
        <title>The Epidemiology and Molecular Characteristics of Linezolid-Resistant Staphylococcus capitis in Huashan Hospital, Shanghai.</title>
        <authorList>
            <person name="Ding L."/>
            <person name="Li P."/>
            <person name="Yang Y."/>
            <person name="Lin D."/>
            <person name="Xu X."/>
        </authorList>
    </citation>
    <scope>NUCLEOTIDE SEQUENCE [LARGE SCALE GENOMIC DNA]</scope>
    <source>
        <strain evidence="3 5">12-86</strain>
        <strain evidence="2 4">17-84</strain>
    </source>
</reference>
<proteinExistence type="predicted"/>
<sequence length="34" mass="3964">MLFDIFVHIMATATSGCIVALFAHWLRTRNDKRK</sequence>
<dbReference type="EMBL" id="JABBLX010000034">
    <property type="protein sequence ID" value="NMK98338.1"/>
    <property type="molecule type" value="Genomic_DNA"/>
</dbReference>
<dbReference type="RefSeq" id="WP_030063529.1">
    <property type="nucleotide sequence ID" value="NZ_AP014956.1"/>
</dbReference>
<accession>A0A7X9ZLT7</accession>
<keyword evidence="1" id="KW-0812">Transmembrane</keyword>
<evidence type="ECO:0000313" key="5">
    <source>
        <dbReference type="Proteomes" id="UP000550736"/>
    </source>
</evidence>
<evidence type="ECO:0000313" key="3">
    <source>
        <dbReference type="EMBL" id="NMK98338.1"/>
    </source>
</evidence>
<dbReference type="GeneID" id="93669184"/>
<name>A0A7X9ZLT7_STACP</name>
<evidence type="ECO:0000256" key="1">
    <source>
        <dbReference type="SAM" id="Phobius"/>
    </source>
</evidence>
<gene>
    <name evidence="3" type="ORF">HHM13_09600</name>
    <name evidence="2" type="ORF">HHM24_07360</name>
</gene>
<organism evidence="3 5">
    <name type="scientific">Staphylococcus capitis</name>
    <dbReference type="NCBI Taxonomy" id="29388"/>
    <lineage>
        <taxon>Bacteria</taxon>
        <taxon>Bacillati</taxon>
        <taxon>Bacillota</taxon>
        <taxon>Bacilli</taxon>
        <taxon>Bacillales</taxon>
        <taxon>Staphylococcaceae</taxon>
        <taxon>Staphylococcus</taxon>
    </lineage>
</organism>
<comment type="caution">
    <text evidence="3">The sequence shown here is derived from an EMBL/GenBank/DDBJ whole genome shotgun (WGS) entry which is preliminary data.</text>
</comment>
<protein>
    <submittedName>
        <fullName evidence="3">Type I toxin-antitoxin system Fst family toxin</fullName>
    </submittedName>
</protein>
<evidence type="ECO:0000313" key="4">
    <source>
        <dbReference type="Proteomes" id="UP000538955"/>
    </source>
</evidence>
<keyword evidence="1" id="KW-0472">Membrane</keyword>
<dbReference type="NCBIfam" id="NF033608">
    <property type="entry name" value="type_I_tox_Fst"/>
    <property type="match status" value="1"/>
</dbReference>
<dbReference type="Proteomes" id="UP000538955">
    <property type="component" value="Unassembled WGS sequence"/>
</dbReference>
<dbReference type="Proteomes" id="UP000550736">
    <property type="component" value="Unassembled WGS sequence"/>
</dbReference>
<keyword evidence="1" id="KW-1133">Transmembrane helix</keyword>